<name>A0A2R4W1B7_THEAF</name>
<gene>
    <name evidence="1" type="ORF">TDSAC_1259</name>
</gene>
<dbReference type="KEGG" id="taci:TDSAC_1259"/>
<sequence length="178" mass="21008">MRRCMNFRNLRIIFFILFLILFFFCSILISQSLVFADPEDNVIFRIQNGIVVVFGTANELYSLEDSYKKNEKKIDNVYDWIKKNYPTLKVERYNLYMSYKFGKWGLDLKLREAEVMGLIPDIEGLSINDAKTLLEKMGFEILNNLEQIPVKKKAVFLQGTSSNDNIYIFYEGFIYQEP</sequence>
<accession>A0A2R4W1B7</accession>
<reference evidence="1 2" key="1">
    <citation type="submission" date="2017-04" db="EMBL/GenBank/DDBJ databases">
        <title>Genomic insights into metabolism of Thermodesulfobium acidiphilum.</title>
        <authorList>
            <person name="Toshchakov S.V."/>
            <person name="Frolov E.N."/>
            <person name="Kublanov I.V."/>
            <person name="Samarov N.I."/>
            <person name="Novikov A."/>
            <person name="Lebedinsky A.V."/>
            <person name="Bonch-Osmolovskaya E.A."/>
            <person name="Chernyh N.A."/>
        </authorList>
    </citation>
    <scope>NUCLEOTIDE SEQUENCE [LARGE SCALE GENOMIC DNA]</scope>
    <source>
        <strain evidence="1 2">3127-1</strain>
    </source>
</reference>
<protein>
    <submittedName>
        <fullName evidence="1">Uncharacterized protein</fullName>
    </submittedName>
</protein>
<dbReference type="AlphaFoldDB" id="A0A2R4W1B7"/>
<proteinExistence type="predicted"/>
<evidence type="ECO:0000313" key="1">
    <source>
        <dbReference type="EMBL" id="AWB10601.1"/>
    </source>
</evidence>
<dbReference type="EMBL" id="CP020921">
    <property type="protein sequence ID" value="AWB10601.1"/>
    <property type="molecule type" value="Genomic_DNA"/>
</dbReference>
<evidence type="ECO:0000313" key="2">
    <source>
        <dbReference type="Proteomes" id="UP000244792"/>
    </source>
</evidence>
<organism evidence="1 2">
    <name type="scientific">Thermodesulfobium acidiphilum</name>
    <dbReference type="NCBI Taxonomy" id="1794699"/>
    <lineage>
        <taxon>Bacteria</taxon>
        <taxon>Pseudomonadati</taxon>
        <taxon>Thermodesulfobiota</taxon>
        <taxon>Thermodesulfobiia</taxon>
        <taxon>Thermodesulfobiales</taxon>
        <taxon>Thermodesulfobiaceae</taxon>
        <taxon>Thermodesulfobium</taxon>
    </lineage>
</organism>
<dbReference type="Proteomes" id="UP000244792">
    <property type="component" value="Chromosome"/>
</dbReference>
<keyword evidence="2" id="KW-1185">Reference proteome</keyword>